<dbReference type="AlphaFoldDB" id="A0AAU9JGS5"/>
<dbReference type="EMBL" id="CAJZBQ010000036">
    <property type="protein sequence ID" value="CAG9324873.1"/>
    <property type="molecule type" value="Genomic_DNA"/>
</dbReference>
<reference evidence="1" key="1">
    <citation type="submission" date="2021-09" db="EMBL/GenBank/DDBJ databases">
        <authorList>
            <consortium name="AG Swart"/>
            <person name="Singh M."/>
            <person name="Singh A."/>
            <person name="Seah K."/>
            <person name="Emmerich C."/>
        </authorList>
    </citation>
    <scope>NUCLEOTIDE SEQUENCE</scope>
    <source>
        <strain evidence="1">ATCC30299</strain>
    </source>
</reference>
<gene>
    <name evidence="1" type="ORF">BSTOLATCC_MIC36647</name>
</gene>
<name>A0AAU9JGS5_9CILI</name>
<comment type="caution">
    <text evidence="1">The sequence shown here is derived from an EMBL/GenBank/DDBJ whole genome shotgun (WGS) entry which is preliminary data.</text>
</comment>
<proteinExistence type="predicted"/>
<dbReference type="Proteomes" id="UP001162131">
    <property type="component" value="Unassembled WGS sequence"/>
</dbReference>
<protein>
    <submittedName>
        <fullName evidence="1">Uncharacterized protein</fullName>
    </submittedName>
</protein>
<evidence type="ECO:0000313" key="2">
    <source>
        <dbReference type="Proteomes" id="UP001162131"/>
    </source>
</evidence>
<keyword evidence="2" id="KW-1185">Reference proteome</keyword>
<accession>A0AAU9JGS5</accession>
<organism evidence="1 2">
    <name type="scientific">Blepharisma stoltei</name>
    <dbReference type="NCBI Taxonomy" id="1481888"/>
    <lineage>
        <taxon>Eukaryota</taxon>
        <taxon>Sar</taxon>
        <taxon>Alveolata</taxon>
        <taxon>Ciliophora</taxon>
        <taxon>Postciliodesmatophora</taxon>
        <taxon>Heterotrichea</taxon>
        <taxon>Heterotrichida</taxon>
        <taxon>Blepharismidae</taxon>
        <taxon>Blepharisma</taxon>
    </lineage>
</organism>
<evidence type="ECO:0000313" key="1">
    <source>
        <dbReference type="EMBL" id="CAG9324873.1"/>
    </source>
</evidence>
<sequence>MKIEGEVFSEKDIIESWNQYTVNGHIENKQVTLNVNSKFKTRKLINTREHFSRCSCLAIPIDLPTHSVKILLAGIQESIYLTSCQLHLWKWGEWWVFLE</sequence>